<dbReference type="EMBL" id="JBHFFA010000003">
    <property type="protein sequence ID" value="KAL2634363.1"/>
    <property type="molecule type" value="Genomic_DNA"/>
</dbReference>
<protein>
    <submittedName>
        <fullName evidence="1">Uncharacterized protein</fullName>
    </submittedName>
</protein>
<name>A0ABD1YUJ6_9MARC</name>
<dbReference type="AlphaFoldDB" id="A0ABD1YUJ6"/>
<proteinExistence type="predicted"/>
<reference evidence="1 2" key="1">
    <citation type="submission" date="2024-09" db="EMBL/GenBank/DDBJ databases">
        <title>Chromosome-scale assembly of Riccia fluitans.</title>
        <authorList>
            <person name="Paukszto L."/>
            <person name="Sawicki J."/>
            <person name="Karawczyk K."/>
            <person name="Piernik-Szablinska J."/>
            <person name="Szczecinska M."/>
            <person name="Mazdziarz M."/>
        </authorList>
    </citation>
    <scope>NUCLEOTIDE SEQUENCE [LARGE SCALE GENOMIC DNA]</scope>
    <source>
        <strain evidence="1">Rf_01</strain>
        <tissue evidence="1">Aerial parts of the thallus</tissue>
    </source>
</reference>
<sequence>MEKMTLFHFALPALEEISNIRMNNLLAGFDPRGGAFIKIQRIEAWVPLSKHLILPSISQWMQKLLVALGCSEAPSSSDTYFCTIQSLAKIQAKVCCQVIDSRQKRSFGWTIAYSDGVESGKLETAEFNHKLQDHGTSCSWAPVVMTFATHGKNCRQRGPISEGYKESSAVSSRIRQGRCTLE</sequence>
<keyword evidence="2" id="KW-1185">Reference proteome</keyword>
<comment type="caution">
    <text evidence="1">The sequence shown here is derived from an EMBL/GenBank/DDBJ whole genome shotgun (WGS) entry which is preliminary data.</text>
</comment>
<organism evidence="1 2">
    <name type="scientific">Riccia fluitans</name>
    <dbReference type="NCBI Taxonomy" id="41844"/>
    <lineage>
        <taxon>Eukaryota</taxon>
        <taxon>Viridiplantae</taxon>
        <taxon>Streptophyta</taxon>
        <taxon>Embryophyta</taxon>
        <taxon>Marchantiophyta</taxon>
        <taxon>Marchantiopsida</taxon>
        <taxon>Marchantiidae</taxon>
        <taxon>Marchantiales</taxon>
        <taxon>Ricciaceae</taxon>
        <taxon>Riccia</taxon>
    </lineage>
</organism>
<accession>A0ABD1YUJ6</accession>
<dbReference type="Proteomes" id="UP001605036">
    <property type="component" value="Unassembled WGS sequence"/>
</dbReference>
<evidence type="ECO:0000313" key="2">
    <source>
        <dbReference type="Proteomes" id="UP001605036"/>
    </source>
</evidence>
<evidence type="ECO:0000313" key="1">
    <source>
        <dbReference type="EMBL" id="KAL2634363.1"/>
    </source>
</evidence>
<gene>
    <name evidence="1" type="ORF">R1flu_005842</name>
</gene>